<dbReference type="SUPFAM" id="SSF53448">
    <property type="entry name" value="Nucleotide-diphospho-sugar transferases"/>
    <property type="match status" value="1"/>
</dbReference>
<dbReference type="SUPFAM" id="SSF51569">
    <property type="entry name" value="Aldolase"/>
    <property type="match status" value="1"/>
</dbReference>
<evidence type="ECO:0000313" key="3">
    <source>
        <dbReference type="Proteomes" id="UP000680656"/>
    </source>
</evidence>
<protein>
    <submittedName>
        <fullName evidence="2">N-acetylneuraminate synthase family protein</fullName>
    </submittedName>
</protein>
<dbReference type="PANTHER" id="PTHR42966:SF1">
    <property type="entry name" value="SIALIC ACID SYNTHASE"/>
    <property type="match status" value="1"/>
</dbReference>
<accession>A0A8E7EK20</accession>
<keyword evidence="3" id="KW-1185">Reference proteome</keyword>
<dbReference type="GO" id="GO:0047444">
    <property type="term" value="F:N-acylneuraminate-9-phosphate synthase activity"/>
    <property type="evidence" value="ECO:0007669"/>
    <property type="project" value="TreeGrafter"/>
</dbReference>
<dbReference type="Pfam" id="PF02348">
    <property type="entry name" value="CTP_transf_3"/>
    <property type="match status" value="1"/>
</dbReference>
<dbReference type="Proteomes" id="UP000680656">
    <property type="component" value="Chromosome"/>
</dbReference>
<dbReference type="Pfam" id="PF03102">
    <property type="entry name" value="NeuB"/>
    <property type="match status" value="1"/>
</dbReference>
<dbReference type="PANTHER" id="PTHR42966">
    <property type="entry name" value="N-ACETYLNEURAMINATE SYNTHASE"/>
    <property type="match status" value="1"/>
</dbReference>
<gene>
    <name evidence="2" type="ORF">KHC33_01405</name>
</gene>
<evidence type="ECO:0000259" key="1">
    <source>
        <dbReference type="Pfam" id="PF03102"/>
    </source>
</evidence>
<feature type="domain" description="PseI/NeuA/B-like" evidence="1">
    <location>
        <begin position="46"/>
        <end position="265"/>
    </location>
</feature>
<dbReference type="GeneID" id="65095799"/>
<dbReference type="InterPro" id="IPR051690">
    <property type="entry name" value="PseI-like"/>
</dbReference>
<dbReference type="InterPro" id="IPR013785">
    <property type="entry name" value="Aldolase_TIM"/>
</dbReference>
<dbReference type="AlphaFoldDB" id="A0A8E7EK20"/>
<proteinExistence type="predicted"/>
<name>A0A8E7EK20_9EURY</name>
<reference evidence="2 3" key="1">
    <citation type="submission" date="2021-05" db="EMBL/GenBank/DDBJ databases">
        <title>A novel Methanospirillum isolate from a pyrite-forming mixed culture.</title>
        <authorList>
            <person name="Bunk B."/>
            <person name="Sproer C."/>
            <person name="Spring S."/>
            <person name="Pester M."/>
        </authorList>
    </citation>
    <scope>NUCLEOTIDE SEQUENCE [LARGE SCALE GENOMIC DNA]</scope>
    <source>
        <strain evidence="2 3">J.3.6.1-F.2.7.3</strain>
    </source>
</reference>
<dbReference type="GO" id="GO:0016051">
    <property type="term" value="P:carbohydrate biosynthetic process"/>
    <property type="evidence" value="ECO:0007669"/>
    <property type="project" value="InterPro"/>
</dbReference>
<dbReference type="InterPro" id="IPR003329">
    <property type="entry name" value="Cytidylyl_trans"/>
</dbReference>
<dbReference type="Gene3D" id="3.20.20.70">
    <property type="entry name" value="Aldolase class I"/>
    <property type="match status" value="1"/>
</dbReference>
<dbReference type="Gene3D" id="3.90.550.10">
    <property type="entry name" value="Spore Coat Polysaccharide Biosynthesis Protein SpsA, Chain A"/>
    <property type="match status" value="1"/>
</dbReference>
<dbReference type="InterPro" id="IPR013132">
    <property type="entry name" value="PseI/NeuA/B-like_N"/>
</dbReference>
<dbReference type="RefSeq" id="WP_214420021.1">
    <property type="nucleotide sequence ID" value="NZ_CP075546.1"/>
</dbReference>
<dbReference type="InterPro" id="IPR029044">
    <property type="entry name" value="Nucleotide-diphossugar_trans"/>
</dbReference>
<dbReference type="EMBL" id="CP075546">
    <property type="protein sequence ID" value="QVV89221.1"/>
    <property type="molecule type" value="Genomic_DNA"/>
</dbReference>
<evidence type="ECO:0000313" key="2">
    <source>
        <dbReference type="EMBL" id="QVV89221.1"/>
    </source>
</evidence>
<organism evidence="2 3">
    <name type="scientific">Methanospirillum purgamenti</name>
    <dbReference type="NCBI Taxonomy" id="2834276"/>
    <lineage>
        <taxon>Archaea</taxon>
        <taxon>Methanobacteriati</taxon>
        <taxon>Methanobacteriota</taxon>
        <taxon>Stenosarchaea group</taxon>
        <taxon>Methanomicrobia</taxon>
        <taxon>Methanomicrobiales</taxon>
        <taxon>Methanospirillaceae</taxon>
        <taxon>Methanospirillum</taxon>
    </lineage>
</organism>
<sequence>MEKKNQGGENDLPKIILEIANAHGGNFEVLNSIVNEISKIEYSNKAIKFQPFKPDLIALPDFEWYPVYKELYFNPDQWNEILFIAKNVGNIWLDLFDLYGVEIFASNKQIVEGIKFQASVLDNFEVISALSKIPLNNTYLMINISGYEISQIEYYVKEFQKLNPKEIILQIGFQSYPTLISDTGLHKISVIKAAFPHTSICFADHSPADMPVSLDIPIWALITGCDIIEKHCCLNRTITKYDHHSALQPEEIMKLISKINDFQLASHGLFISKCENEYLQKTIQVPVACKELPEGSMIGLSDVIFRRTNQLGLKLPEISSLQTEGYILNKPIIKNLIVRKSDFKKARIAVLVACRMKSSRLKNKAILPIHGIPSIERCLQNCLEFPCVDDVVLTTSDLDEDAILGNYTLNGQVKFWQGDPDDVIMRYLGVCDKLGIDIIYRVTGDCPVVSSDIAEILLASHLKSGADYSAAKSCSVGSCCEIYNTEALRRVIKLMGKAEYSEYMTWYMQNNPDIFKVNIVDLPPEYVREYRLTLDYEEDLEMFNALYVKLEKEQFKPSILNIFNVLDNNSEIYHLNSNITQFYHTNKELIELLNRVTKIKK</sequence>
<dbReference type="KEGG" id="mrtj:KHC33_01405"/>